<protein>
    <submittedName>
        <fullName evidence="5">F-box domain-containing protein</fullName>
    </submittedName>
</protein>
<dbReference type="Gene3D" id="1.25.40.10">
    <property type="entry name" value="Tetratricopeptide repeat domain"/>
    <property type="match status" value="1"/>
</dbReference>
<dbReference type="SUPFAM" id="SSF48452">
    <property type="entry name" value="TPR-like"/>
    <property type="match status" value="1"/>
</dbReference>
<dbReference type="PANTHER" id="PTHR22904">
    <property type="entry name" value="TPR REPEAT CONTAINING PROTEIN"/>
    <property type="match status" value="1"/>
</dbReference>
<dbReference type="GeneID" id="69033364"/>
<dbReference type="SMART" id="SM00256">
    <property type="entry name" value="FBOX"/>
    <property type="match status" value="1"/>
</dbReference>
<evidence type="ECO:0000256" key="2">
    <source>
        <dbReference type="ARBA" id="ARBA00022803"/>
    </source>
</evidence>
<dbReference type="Pfam" id="PF12937">
    <property type="entry name" value="F-box-like"/>
    <property type="match status" value="1"/>
</dbReference>
<dbReference type="InterPro" id="IPR032675">
    <property type="entry name" value="LRR_dom_sf"/>
</dbReference>
<keyword evidence="6" id="KW-1185">Reference proteome</keyword>
<dbReference type="VEuPathDB" id="FungiDB:I7I50_02139"/>
<evidence type="ECO:0000256" key="1">
    <source>
        <dbReference type="ARBA" id="ARBA00022737"/>
    </source>
</evidence>
<name>C0NB51_AJECG</name>
<dbReference type="InterPro" id="IPR001810">
    <property type="entry name" value="F-box_dom"/>
</dbReference>
<dbReference type="HOGENOM" id="CLU_024395_0_0_1"/>
<dbReference type="STRING" id="447093.C0NB51"/>
<dbReference type="PANTHER" id="PTHR22904:SF523">
    <property type="entry name" value="STRESS-INDUCED-PHOSPHOPROTEIN 1"/>
    <property type="match status" value="1"/>
</dbReference>
<organism evidence="5 6">
    <name type="scientific">Ajellomyces capsulatus (strain G186AR / H82 / ATCC MYA-2454 / RMSCC 2432)</name>
    <name type="common">Darling's disease fungus</name>
    <name type="synonym">Histoplasma capsulatum</name>
    <dbReference type="NCBI Taxonomy" id="447093"/>
    <lineage>
        <taxon>Eukaryota</taxon>
        <taxon>Fungi</taxon>
        <taxon>Dikarya</taxon>
        <taxon>Ascomycota</taxon>
        <taxon>Pezizomycotina</taxon>
        <taxon>Eurotiomycetes</taxon>
        <taxon>Eurotiomycetidae</taxon>
        <taxon>Onygenales</taxon>
        <taxon>Ajellomycetaceae</taxon>
        <taxon>Histoplasma</taxon>
    </lineage>
</organism>
<evidence type="ECO:0000256" key="3">
    <source>
        <dbReference type="SAM" id="MobiDB-lite"/>
    </source>
</evidence>
<dbReference type="InterPro" id="IPR011990">
    <property type="entry name" value="TPR-like_helical_dom_sf"/>
</dbReference>
<dbReference type="EMBL" id="GG663363">
    <property type="protein sequence ID" value="EEH10892.1"/>
    <property type="molecule type" value="Genomic_DNA"/>
</dbReference>
<feature type="domain" description="F-box" evidence="4">
    <location>
        <begin position="134"/>
        <end position="181"/>
    </location>
</feature>
<evidence type="ECO:0000313" key="5">
    <source>
        <dbReference type="EMBL" id="EEH10892.1"/>
    </source>
</evidence>
<accession>C0NB51</accession>
<gene>
    <name evidence="5" type="ORF">HCBG_00347</name>
</gene>
<dbReference type="InParanoid" id="C0NB51"/>
<dbReference type="RefSeq" id="XP_045291372.1">
    <property type="nucleotide sequence ID" value="XM_045427397.1"/>
</dbReference>
<proteinExistence type="predicted"/>
<sequence length="570" mass="64560">MQQSDASSLQAYGQAQYRRANFHRALAAFTKAINQALQLGGGDIVGILDNRAATHCKLQVLKSGLQDGKRMIEENKMDSRGYLRTAKILQLMDRSDKAIQTYQYALRVLPLDDPGRQQINELAAKLNKRFKQAMDHFALLPLELVYMILEYLDLKSLLSALRVSKHWNMMLNSLPKLWIHLDLSKANKPNVSLKSIQAFLRRSHWRLTRASLVNLQPVDFPRLMAGLRQIPSLEHLELLGSFSSKFDVAPVYTLTGLRTLVCSASSEITLAHFRKVLLDCPLLERVEVYIKPAPFSDVETFPAKLPNLRSLIILGFDYPRYSNVHSPLNLPFPTNATLFDIIPNLEEFYLIYNSVMIRNVPEVSNLPKLKRFGLLGIKLSKYPELPESLEHLSLSMSEYNLPPGVPSNDISAMAPNLKTLILHRFQDDELGPFLISFTQSKSSLTHLDLEGCHLHVEDLLITMMRGNLEGLTYLNISGLAEIDDKVISNIIDMVPNIKELNISRTQVKEHSVKKLLDSDKSNLKKLVVHKMETPFSRDFLDYARSKGVEIPPPINLEGTKRAPVTPTPRR</sequence>
<dbReference type="Gene3D" id="1.20.1280.50">
    <property type="match status" value="1"/>
</dbReference>
<dbReference type="Proteomes" id="UP000001631">
    <property type="component" value="Unassembled WGS sequence"/>
</dbReference>
<reference evidence="5" key="1">
    <citation type="submission" date="2009-02" db="EMBL/GenBank/DDBJ databases">
        <title>The Genome Sequence of Ajellomyces capsulatus strain G186AR.</title>
        <authorList>
            <consortium name="The Broad Institute Genome Sequencing Platform"/>
            <person name="Champion M."/>
            <person name="Cuomo C."/>
            <person name="Ma L.-J."/>
            <person name="Henn M.R."/>
            <person name="Sil A."/>
            <person name="Goldman B."/>
            <person name="Young S.K."/>
            <person name="Kodira C.D."/>
            <person name="Zeng Q."/>
            <person name="Koehrsen M."/>
            <person name="Alvarado L."/>
            <person name="Berlin A."/>
            <person name="Borenstein D."/>
            <person name="Chen Z."/>
            <person name="Engels R."/>
            <person name="Freedman E."/>
            <person name="Gellesch M."/>
            <person name="Goldberg J."/>
            <person name="Griggs A."/>
            <person name="Gujja S."/>
            <person name="Heiman D."/>
            <person name="Hepburn T."/>
            <person name="Howarth C."/>
            <person name="Jen D."/>
            <person name="Larson L."/>
            <person name="Lewis B."/>
            <person name="Mehta T."/>
            <person name="Park D."/>
            <person name="Pearson M."/>
            <person name="Roberts A."/>
            <person name="Saif S."/>
            <person name="Shea T."/>
            <person name="Shenoy N."/>
            <person name="Sisk P."/>
            <person name="Stolte C."/>
            <person name="Sykes S."/>
            <person name="Walk T."/>
            <person name="White J."/>
            <person name="Yandava C."/>
            <person name="Klein B."/>
            <person name="McEwen J.G."/>
            <person name="Puccia R."/>
            <person name="Goldman G.H."/>
            <person name="Felipe M.S."/>
            <person name="Nino-Vega G."/>
            <person name="San-Blas G."/>
            <person name="Taylor J."/>
            <person name="Mendoza L."/>
            <person name="Galagan J."/>
            <person name="Nusbaum C."/>
            <person name="Birren B."/>
        </authorList>
    </citation>
    <scope>NUCLEOTIDE SEQUENCE</scope>
    <source>
        <strain evidence="5">G186AR</strain>
    </source>
</reference>
<evidence type="ECO:0000313" key="6">
    <source>
        <dbReference type="Proteomes" id="UP000001631"/>
    </source>
</evidence>
<dbReference type="PROSITE" id="PS50181">
    <property type="entry name" value="FBOX"/>
    <property type="match status" value="1"/>
</dbReference>
<dbReference type="AlphaFoldDB" id="C0NB51"/>
<dbReference type="Gene3D" id="3.80.10.10">
    <property type="entry name" value="Ribonuclease Inhibitor"/>
    <property type="match status" value="2"/>
</dbReference>
<dbReference type="SUPFAM" id="SSF52047">
    <property type="entry name" value="RNI-like"/>
    <property type="match status" value="1"/>
</dbReference>
<dbReference type="GO" id="GO:0051879">
    <property type="term" value="F:Hsp90 protein binding"/>
    <property type="evidence" value="ECO:0007669"/>
    <property type="project" value="TreeGrafter"/>
</dbReference>
<feature type="region of interest" description="Disordered" evidence="3">
    <location>
        <begin position="551"/>
        <end position="570"/>
    </location>
</feature>
<keyword evidence="2" id="KW-0802">TPR repeat</keyword>
<keyword evidence="1" id="KW-0677">Repeat</keyword>
<evidence type="ECO:0000259" key="4">
    <source>
        <dbReference type="PROSITE" id="PS50181"/>
    </source>
</evidence>